<dbReference type="Gene3D" id="3.30.70.100">
    <property type="match status" value="1"/>
</dbReference>
<dbReference type="EMBL" id="QYBB01000018">
    <property type="protein sequence ID" value="RYC30990.1"/>
    <property type="molecule type" value="Genomic_DNA"/>
</dbReference>
<dbReference type="PROSITE" id="PS51725">
    <property type="entry name" value="ABM"/>
    <property type="match status" value="1"/>
</dbReference>
<accession>A0A4Q2U456</accession>
<keyword evidence="2" id="KW-0560">Oxidoreductase</keyword>
<dbReference type="GO" id="GO:0004497">
    <property type="term" value="F:monooxygenase activity"/>
    <property type="evidence" value="ECO:0007669"/>
    <property type="project" value="UniProtKB-KW"/>
</dbReference>
<keyword evidence="3" id="KW-1185">Reference proteome</keyword>
<reference evidence="2 3" key="2">
    <citation type="submission" date="2019-02" db="EMBL/GenBank/DDBJ databases">
        <title>'Lichenibacterium ramalinii' gen. nov. sp. nov., 'Lichenibacterium minor' gen. nov. sp. nov.</title>
        <authorList>
            <person name="Pankratov T."/>
        </authorList>
    </citation>
    <scope>NUCLEOTIDE SEQUENCE [LARGE SCALE GENOMIC DNA]</scope>
    <source>
        <strain evidence="2 3">RmlP026</strain>
    </source>
</reference>
<name>A0A4Q2U456_9HYPH</name>
<evidence type="ECO:0000313" key="2">
    <source>
        <dbReference type="EMBL" id="RYC30990.1"/>
    </source>
</evidence>
<keyword evidence="2" id="KW-0503">Monooxygenase</keyword>
<dbReference type="InterPro" id="IPR007138">
    <property type="entry name" value="ABM_dom"/>
</dbReference>
<organism evidence="2 3">
    <name type="scientific">Lichenibacterium minor</name>
    <dbReference type="NCBI Taxonomy" id="2316528"/>
    <lineage>
        <taxon>Bacteria</taxon>
        <taxon>Pseudomonadati</taxon>
        <taxon>Pseudomonadota</taxon>
        <taxon>Alphaproteobacteria</taxon>
        <taxon>Hyphomicrobiales</taxon>
        <taxon>Lichenihabitantaceae</taxon>
        <taxon>Lichenibacterium</taxon>
    </lineage>
</organism>
<dbReference type="SUPFAM" id="SSF54909">
    <property type="entry name" value="Dimeric alpha+beta barrel"/>
    <property type="match status" value="1"/>
</dbReference>
<dbReference type="AlphaFoldDB" id="A0A4Q2U456"/>
<sequence>MAALTVIAKLKAKGGREEDLAALCGSLVGPTRAEKGCLTYDLHRSHDDPGLFMFTESWESRPLWEEHMKSPHLVAFGEKQDDVIEAWDLFTGEKL</sequence>
<feature type="domain" description="ABM" evidence="1">
    <location>
        <begin position="4"/>
        <end position="94"/>
    </location>
</feature>
<evidence type="ECO:0000313" key="3">
    <source>
        <dbReference type="Proteomes" id="UP000290759"/>
    </source>
</evidence>
<dbReference type="InterPro" id="IPR050744">
    <property type="entry name" value="AI-2_Isomerase_LsrG"/>
</dbReference>
<dbReference type="Proteomes" id="UP000290759">
    <property type="component" value="Unassembled WGS sequence"/>
</dbReference>
<dbReference type="OrthoDB" id="287932at2"/>
<reference evidence="2 3" key="1">
    <citation type="submission" date="2018-12" db="EMBL/GenBank/DDBJ databases">
        <authorList>
            <person name="Grouzdev D.S."/>
            <person name="Krutkina M.S."/>
        </authorList>
    </citation>
    <scope>NUCLEOTIDE SEQUENCE [LARGE SCALE GENOMIC DNA]</scope>
    <source>
        <strain evidence="2 3">RmlP026</strain>
    </source>
</reference>
<dbReference type="InterPro" id="IPR011008">
    <property type="entry name" value="Dimeric_a/b-barrel"/>
</dbReference>
<protein>
    <submittedName>
        <fullName evidence="2">Antibiotic biosynthesis monooxygenase</fullName>
    </submittedName>
</protein>
<proteinExistence type="predicted"/>
<gene>
    <name evidence="2" type="ORF">D3273_15760</name>
</gene>
<dbReference type="Pfam" id="PF03992">
    <property type="entry name" value="ABM"/>
    <property type="match status" value="1"/>
</dbReference>
<comment type="caution">
    <text evidence="2">The sequence shown here is derived from an EMBL/GenBank/DDBJ whole genome shotgun (WGS) entry which is preliminary data.</text>
</comment>
<dbReference type="RefSeq" id="WP_129227845.1">
    <property type="nucleotide sequence ID" value="NZ_QYBB01000018.1"/>
</dbReference>
<evidence type="ECO:0000259" key="1">
    <source>
        <dbReference type="PROSITE" id="PS51725"/>
    </source>
</evidence>
<dbReference type="PANTHER" id="PTHR33336">
    <property type="entry name" value="QUINOL MONOOXYGENASE YGIN-RELATED"/>
    <property type="match status" value="1"/>
</dbReference>
<dbReference type="PANTHER" id="PTHR33336:SF3">
    <property type="entry name" value="ABM DOMAIN-CONTAINING PROTEIN"/>
    <property type="match status" value="1"/>
</dbReference>